<evidence type="ECO:0000313" key="1">
    <source>
        <dbReference type="EnsemblMetazoa" id="PPA45498.1"/>
    </source>
</evidence>
<organism evidence="1 2">
    <name type="scientific">Pristionchus pacificus</name>
    <name type="common">Parasitic nematode worm</name>
    <dbReference type="NCBI Taxonomy" id="54126"/>
    <lineage>
        <taxon>Eukaryota</taxon>
        <taxon>Metazoa</taxon>
        <taxon>Ecdysozoa</taxon>
        <taxon>Nematoda</taxon>
        <taxon>Chromadorea</taxon>
        <taxon>Rhabditida</taxon>
        <taxon>Rhabditina</taxon>
        <taxon>Diplogasteromorpha</taxon>
        <taxon>Diplogasteroidea</taxon>
        <taxon>Neodiplogasteridae</taxon>
        <taxon>Pristionchus</taxon>
    </lineage>
</organism>
<keyword evidence="2" id="KW-1185">Reference proteome</keyword>
<gene>
    <name evidence="1" type="primary">WBGene00283867</name>
</gene>
<name>A0A2A6C1Y2_PRIPA</name>
<accession>A0A8R1Z155</accession>
<reference evidence="1" key="2">
    <citation type="submission" date="2022-06" db="UniProtKB">
        <authorList>
            <consortium name="EnsemblMetazoa"/>
        </authorList>
    </citation>
    <scope>IDENTIFICATION</scope>
    <source>
        <strain evidence="1">PS312</strain>
    </source>
</reference>
<sequence length="68" mass="7455">MMAADILAPNQRPLDHNSTPPGASGALQEEAIENMNLDPINTESNIIDECNQPTVESTMCKKEEKKTE</sequence>
<protein>
    <submittedName>
        <fullName evidence="1">Uncharacterized protein</fullName>
    </submittedName>
</protein>
<reference evidence="2" key="1">
    <citation type="journal article" date="2008" name="Nat. Genet.">
        <title>The Pristionchus pacificus genome provides a unique perspective on nematode lifestyle and parasitism.</title>
        <authorList>
            <person name="Dieterich C."/>
            <person name="Clifton S.W."/>
            <person name="Schuster L.N."/>
            <person name="Chinwalla A."/>
            <person name="Delehaunty K."/>
            <person name="Dinkelacker I."/>
            <person name="Fulton L."/>
            <person name="Fulton R."/>
            <person name="Godfrey J."/>
            <person name="Minx P."/>
            <person name="Mitreva M."/>
            <person name="Roeseler W."/>
            <person name="Tian H."/>
            <person name="Witte H."/>
            <person name="Yang S.P."/>
            <person name="Wilson R.K."/>
            <person name="Sommer R.J."/>
        </authorList>
    </citation>
    <scope>NUCLEOTIDE SEQUENCE [LARGE SCALE GENOMIC DNA]</scope>
    <source>
        <strain evidence="2">PS312</strain>
    </source>
</reference>
<dbReference type="Proteomes" id="UP000005239">
    <property type="component" value="Unassembled WGS sequence"/>
</dbReference>
<proteinExistence type="predicted"/>
<dbReference type="AlphaFoldDB" id="A0A2A6C1Y2"/>
<evidence type="ECO:0000313" key="2">
    <source>
        <dbReference type="Proteomes" id="UP000005239"/>
    </source>
</evidence>
<accession>A0A2A6C1Y2</accession>
<dbReference type="EnsemblMetazoa" id="PPA45498.1">
    <property type="protein sequence ID" value="PPA45498.1"/>
    <property type="gene ID" value="WBGene00283867"/>
</dbReference>